<sequence>MIKVGRSYTLEVVKLVDFGAYVDAKDLGEVLVPRRYLRENVKVGDELKVFIYLDSQDRYVATTQKPRAQVGEFAYLKVVDCTEVGAFLDWGVDKDVLVPFGEQHKPMQVGGSYLVYLYLDNSGRISASSKIEKYIVDDQSHRYKPKQKVNIIVANSTDLGHRAIVNNHIWGVLHSSDVFERLSFGDRKVAFIKEIRPDGRINLTLAGGQETRDKYARTIMRELEKRNGFLPVHDKSSPQEISALFGMSKAAFKKAIGGLYKQRIITIEKDGIHLVK</sequence>
<feature type="domain" description="S1 motif" evidence="2">
    <location>
        <begin position="69"/>
        <end position="130"/>
    </location>
</feature>
<accession>A0A3N2E031</accession>
<dbReference type="InterPro" id="IPR036388">
    <property type="entry name" value="WH-like_DNA-bd_sf"/>
</dbReference>
<evidence type="ECO:0000259" key="2">
    <source>
        <dbReference type="SMART" id="SM00316"/>
    </source>
</evidence>
<dbReference type="PANTHER" id="PTHR37296:SF1">
    <property type="entry name" value="CONSERVED VIRULENCE FACTOR B"/>
    <property type="match status" value="1"/>
</dbReference>
<dbReference type="OrthoDB" id="9801597at2"/>
<dbReference type="Gene3D" id="2.40.50.140">
    <property type="entry name" value="Nucleic acid-binding proteins"/>
    <property type="match status" value="1"/>
</dbReference>
<dbReference type="InterPro" id="IPR012340">
    <property type="entry name" value="NA-bd_OB-fold"/>
</dbReference>
<dbReference type="AlphaFoldDB" id="A0A3N2E031"/>
<dbReference type="InterPro" id="IPR003029">
    <property type="entry name" value="S1_domain"/>
</dbReference>
<dbReference type="InterPro" id="IPR014464">
    <property type="entry name" value="CvfB_fam"/>
</dbReference>
<evidence type="ECO:0000256" key="1">
    <source>
        <dbReference type="PIRNR" id="PIRNR012524"/>
    </source>
</evidence>
<dbReference type="SMART" id="SM00316">
    <property type="entry name" value="S1"/>
    <property type="match status" value="3"/>
</dbReference>
<dbReference type="Pfam" id="PF13509">
    <property type="entry name" value="S1_2"/>
    <property type="match status" value="2"/>
</dbReference>
<comment type="similarity">
    <text evidence="1">Belongs to the CvfB family.</text>
</comment>
<dbReference type="InterPro" id="IPR040764">
    <property type="entry name" value="CvfB_WH"/>
</dbReference>
<dbReference type="GO" id="GO:0003676">
    <property type="term" value="F:nucleic acid binding"/>
    <property type="evidence" value="ECO:0007669"/>
    <property type="project" value="InterPro"/>
</dbReference>
<evidence type="ECO:0000313" key="3">
    <source>
        <dbReference type="EMBL" id="ROS05438.1"/>
    </source>
</evidence>
<gene>
    <name evidence="3" type="ORF">EDC56_0968</name>
</gene>
<reference evidence="3 4" key="1">
    <citation type="submission" date="2018-11" db="EMBL/GenBank/DDBJ databases">
        <title>Genomic Encyclopedia of Type Strains, Phase IV (KMG-IV): sequencing the most valuable type-strain genomes for metagenomic binning, comparative biology and taxonomic classification.</title>
        <authorList>
            <person name="Goeker M."/>
        </authorList>
    </citation>
    <scope>NUCLEOTIDE SEQUENCE [LARGE SCALE GENOMIC DNA]</scope>
    <source>
        <strain evidence="3 4">DSM 100316</strain>
    </source>
</reference>
<proteinExistence type="inferred from homology"/>
<dbReference type="Proteomes" id="UP000275394">
    <property type="component" value="Unassembled WGS sequence"/>
</dbReference>
<dbReference type="InterPro" id="IPR039566">
    <property type="entry name" value="CvfB_S1_st"/>
</dbReference>
<dbReference type="PIRSF" id="PIRSF012524">
    <property type="entry name" value="YitL_S1"/>
    <property type="match status" value="1"/>
</dbReference>
<keyword evidence="4" id="KW-1185">Reference proteome</keyword>
<dbReference type="EMBL" id="RKHR01000003">
    <property type="protein sequence ID" value="ROS05438.1"/>
    <property type="molecule type" value="Genomic_DNA"/>
</dbReference>
<feature type="domain" description="S1 motif" evidence="2">
    <location>
        <begin position="3"/>
        <end position="65"/>
    </location>
</feature>
<dbReference type="Pfam" id="PF17783">
    <property type="entry name" value="WHD_CvfB"/>
    <property type="match status" value="1"/>
</dbReference>
<dbReference type="PANTHER" id="PTHR37296">
    <property type="entry name" value="CONSERVED VIRULENCE FACTOR B"/>
    <property type="match status" value="1"/>
</dbReference>
<dbReference type="Gene3D" id="1.10.10.10">
    <property type="entry name" value="Winged helix-like DNA-binding domain superfamily/Winged helix DNA-binding domain"/>
    <property type="match status" value="1"/>
</dbReference>
<protein>
    <recommendedName>
        <fullName evidence="2">S1 motif domain-containing protein</fullName>
    </recommendedName>
</protein>
<feature type="domain" description="S1 motif" evidence="2">
    <location>
        <begin position="144"/>
        <end position="206"/>
    </location>
</feature>
<organism evidence="3 4">
    <name type="scientific">Sinobacterium caligoides</name>
    <dbReference type="NCBI Taxonomy" id="933926"/>
    <lineage>
        <taxon>Bacteria</taxon>
        <taxon>Pseudomonadati</taxon>
        <taxon>Pseudomonadota</taxon>
        <taxon>Gammaproteobacteria</taxon>
        <taxon>Cellvibrionales</taxon>
        <taxon>Spongiibacteraceae</taxon>
        <taxon>Sinobacterium</taxon>
    </lineage>
</organism>
<comment type="caution">
    <text evidence="3">The sequence shown here is derived from an EMBL/GenBank/DDBJ whole genome shotgun (WGS) entry which is preliminary data.</text>
</comment>
<name>A0A3N2E031_9GAMM</name>
<evidence type="ECO:0000313" key="4">
    <source>
        <dbReference type="Proteomes" id="UP000275394"/>
    </source>
</evidence>
<dbReference type="RefSeq" id="WP_123711345.1">
    <property type="nucleotide sequence ID" value="NZ_RKHR01000003.1"/>
</dbReference>